<feature type="region of interest" description="Disordered" evidence="5">
    <location>
        <begin position="422"/>
        <end position="450"/>
    </location>
</feature>
<dbReference type="InterPro" id="IPR020667">
    <property type="entry name" value="DNA_mismatch_repair_MutL"/>
</dbReference>
<dbReference type="CDD" id="cd16926">
    <property type="entry name" value="HATPase_MutL-MLH-PMS-like"/>
    <property type="match status" value="1"/>
</dbReference>
<comment type="similarity">
    <text evidence="1 4">Belongs to the DNA mismatch repair MutL/HexB family.</text>
</comment>
<organism evidence="8 9">
    <name type="scientific">Harryflintia acetispora</name>
    <dbReference type="NCBI Taxonomy" id="1849041"/>
    <lineage>
        <taxon>Bacteria</taxon>
        <taxon>Bacillati</taxon>
        <taxon>Bacillota</taxon>
        <taxon>Clostridia</taxon>
        <taxon>Eubacteriales</taxon>
        <taxon>Oscillospiraceae</taxon>
        <taxon>Harryflintia</taxon>
    </lineage>
</organism>
<gene>
    <name evidence="4" type="primary">mutL</name>
    <name evidence="8" type="ORF">EDD78_101482</name>
</gene>
<evidence type="ECO:0000256" key="5">
    <source>
        <dbReference type="SAM" id="MobiDB-lite"/>
    </source>
</evidence>
<accession>A0A9X8ULN9</accession>
<dbReference type="CDD" id="cd00782">
    <property type="entry name" value="MutL_Trans"/>
    <property type="match status" value="1"/>
</dbReference>
<comment type="caution">
    <text evidence="8">The sequence shown here is derived from an EMBL/GenBank/DDBJ whole genome shotgun (WGS) entry which is preliminary data.</text>
</comment>
<dbReference type="RefSeq" id="WP_132083826.1">
    <property type="nucleotide sequence ID" value="NZ_SLUK01000001.1"/>
</dbReference>
<feature type="compositionally biased region" description="Polar residues" evidence="5">
    <location>
        <begin position="422"/>
        <end position="432"/>
    </location>
</feature>
<reference evidence="8 9" key="1">
    <citation type="submission" date="2019-03" db="EMBL/GenBank/DDBJ databases">
        <title>Genomic Encyclopedia of Type Strains, Phase IV (KMG-IV): sequencing the most valuable type-strain genomes for metagenomic binning, comparative biology and taxonomic classification.</title>
        <authorList>
            <person name="Goeker M."/>
        </authorList>
    </citation>
    <scope>NUCLEOTIDE SEQUENCE [LARGE SCALE GENOMIC DNA]</scope>
    <source>
        <strain evidence="8 9">DSM 100433</strain>
    </source>
</reference>
<dbReference type="InterPro" id="IPR014790">
    <property type="entry name" value="MutL_C"/>
</dbReference>
<dbReference type="HAMAP" id="MF_00149">
    <property type="entry name" value="DNA_mis_repair"/>
    <property type="match status" value="1"/>
</dbReference>
<feature type="domain" description="MutL C-terminal dimerisation" evidence="6">
    <location>
        <begin position="521"/>
        <end position="660"/>
    </location>
</feature>
<evidence type="ECO:0000313" key="9">
    <source>
        <dbReference type="Proteomes" id="UP000294682"/>
    </source>
</evidence>
<dbReference type="SUPFAM" id="SSF54211">
    <property type="entry name" value="Ribosomal protein S5 domain 2-like"/>
    <property type="match status" value="1"/>
</dbReference>
<dbReference type="GO" id="GO:0016887">
    <property type="term" value="F:ATP hydrolysis activity"/>
    <property type="evidence" value="ECO:0007669"/>
    <property type="project" value="InterPro"/>
</dbReference>
<evidence type="ECO:0000256" key="1">
    <source>
        <dbReference type="ARBA" id="ARBA00006082"/>
    </source>
</evidence>
<dbReference type="InterPro" id="IPR014762">
    <property type="entry name" value="DNA_mismatch_repair_CS"/>
</dbReference>
<dbReference type="SMART" id="SM00853">
    <property type="entry name" value="MutL_C"/>
    <property type="match status" value="1"/>
</dbReference>
<evidence type="ECO:0000259" key="7">
    <source>
        <dbReference type="SMART" id="SM01340"/>
    </source>
</evidence>
<dbReference type="FunFam" id="3.30.565.10:FF:000003">
    <property type="entry name" value="DNA mismatch repair endonuclease MutL"/>
    <property type="match status" value="1"/>
</dbReference>
<dbReference type="InterPro" id="IPR036890">
    <property type="entry name" value="HATPase_C_sf"/>
</dbReference>
<evidence type="ECO:0000256" key="3">
    <source>
        <dbReference type="ARBA" id="ARBA00023204"/>
    </source>
</evidence>
<dbReference type="InterPro" id="IPR013507">
    <property type="entry name" value="DNA_mismatch_S5_2-like"/>
</dbReference>
<protein>
    <recommendedName>
        <fullName evidence="4">DNA mismatch repair protein MutL</fullName>
    </recommendedName>
</protein>
<dbReference type="Gene3D" id="3.30.1370.100">
    <property type="entry name" value="MutL, C-terminal domain, regulatory subdomain"/>
    <property type="match status" value="1"/>
</dbReference>
<dbReference type="InterPro" id="IPR014721">
    <property type="entry name" value="Ribsml_uS5_D2-typ_fold_subgr"/>
</dbReference>
<evidence type="ECO:0000313" key="8">
    <source>
        <dbReference type="EMBL" id="TCL45499.1"/>
    </source>
</evidence>
<dbReference type="Gene3D" id="3.30.1540.20">
    <property type="entry name" value="MutL, C-terminal domain, dimerisation subdomain"/>
    <property type="match status" value="1"/>
</dbReference>
<dbReference type="NCBIfam" id="TIGR00585">
    <property type="entry name" value="mutl"/>
    <property type="match status" value="1"/>
</dbReference>
<evidence type="ECO:0000259" key="6">
    <source>
        <dbReference type="SMART" id="SM00853"/>
    </source>
</evidence>
<dbReference type="InterPro" id="IPR037198">
    <property type="entry name" value="MutL_C_sf"/>
</dbReference>
<keyword evidence="2 4" id="KW-0227">DNA damage</keyword>
<dbReference type="EMBL" id="SLUK01000001">
    <property type="protein sequence ID" value="TCL45499.1"/>
    <property type="molecule type" value="Genomic_DNA"/>
</dbReference>
<dbReference type="InterPro" id="IPR038973">
    <property type="entry name" value="MutL/Mlh/Pms-like"/>
</dbReference>
<feature type="region of interest" description="Disordered" evidence="5">
    <location>
        <begin position="337"/>
        <end position="406"/>
    </location>
</feature>
<dbReference type="Gene3D" id="3.30.230.10">
    <property type="match status" value="1"/>
</dbReference>
<dbReference type="SUPFAM" id="SSF118116">
    <property type="entry name" value="DNA mismatch repair protein MutL"/>
    <property type="match status" value="1"/>
</dbReference>
<dbReference type="Proteomes" id="UP000294682">
    <property type="component" value="Unassembled WGS sequence"/>
</dbReference>
<dbReference type="GO" id="GO:0030983">
    <property type="term" value="F:mismatched DNA binding"/>
    <property type="evidence" value="ECO:0007669"/>
    <property type="project" value="InterPro"/>
</dbReference>
<evidence type="ECO:0000256" key="4">
    <source>
        <dbReference type="HAMAP-Rule" id="MF_00149"/>
    </source>
</evidence>
<feature type="region of interest" description="Disordered" evidence="5">
    <location>
        <begin position="482"/>
        <end position="513"/>
    </location>
</feature>
<keyword evidence="9" id="KW-1185">Reference proteome</keyword>
<comment type="function">
    <text evidence="4">This protein is involved in the repair of mismatches in DNA. It is required for dam-dependent methyl-directed DNA mismatch repair. May act as a 'molecular matchmaker', a protein that promotes the formation of a stable complex between two or more DNA-binding proteins in an ATP-dependent manner without itself being part of a final effector complex.</text>
</comment>
<feature type="compositionally biased region" description="Low complexity" evidence="5">
    <location>
        <begin position="434"/>
        <end position="447"/>
    </location>
</feature>
<dbReference type="PANTHER" id="PTHR10073">
    <property type="entry name" value="DNA MISMATCH REPAIR PROTEIN MLH, PMS, MUTL"/>
    <property type="match status" value="1"/>
</dbReference>
<dbReference type="GO" id="GO:0005524">
    <property type="term" value="F:ATP binding"/>
    <property type="evidence" value="ECO:0007669"/>
    <property type="project" value="InterPro"/>
</dbReference>
<dbReference type="Pfam" id="PF01119">
    <property type="entry name" value="DNA_mis_repair"/>
    <property type="match status" value="1"/>
</dbReference>
<feature type="compositionally biased region" description="Basic and acidic residues" evidence="5">
    <location>
        <begin position="486"/>
        <end position="501"/>
    </location>
</feature>
<dbReference type="GO" id="GO:0006298">
    <property type="term" value="P:mismatch repair"/>
    <property type="evidence" value="ECO:0007669"/>
    <property type="project" value="UniProtKB-UniRule"/>
</dbReference>
<sequence>MGKINVLSREMAELIAAGEVIDRPASVIKELVENAIDAHSTQITVEIQRGGITYMRVSDNGGGIGADEIDKAFLRHATSKLREPDDLQNILTMGFRGEALASIAAMCRVEVLSRTPESDTGVRYCIEGGQETEKKEAGCPVGTTIVVRDIFYNTPARMKFLKKDVTESNAVASVIDKLAVVHPGVSWKLIRDGKITLHTPGNGKLADALYAVYGRQFFATLVPVDSESRGVRVSGFVSRPSEGRGNRTMQSFYINGRYVRSKTCMAALEEAYRHSIMKGKFPACVLDVSLPPSTFDINVHPAKLEVRFENEKLIFDAVYYAVRAALQRLDLQGVAAPESLTGKREEPQITPTPAPGEAQSAPARSVPAPGRARKEPVLVGADPLVSPKKASATPGREALPVRDEAPREAEIYVPRLRPFGSKAQSMAQSGPTQVVPAQSAHAQSAPAKMAELFSSGTEADDAALELHAPTQEETAQLFSHYASKQAQREEPAPKKEKERETVQSTLPGEEAGRGRYSGARLIGELLRTYILLECDEQLILIDKHAAHERLNYERLRAAGGKERQLLLTPVPVTLPKEEYALILQSLPLLEELGFGVEDFGEGSVLVREVPLLLDASRAGESVEQIASQLSAGSGRLSVQAVEDIYHSIACKASIRANDVSDPRELEALVRLLDEHEEVRFCPHGRPIAAVLTRAQIERMFGRA</sequence>
<dbReference type="InterPro" id="IPR020568">
    <property type="entry name" value="Ribosomal_Su5_D2-typ_SF"/>
</dbReference>
<proteinExistence type="inferred from homology"/>
<dbReference type="PANTHER" id="PTHR10073:SF12">
    <property type="entry name" value="DNA MISMATCH REPAIR PROTEIN MLH1"/>
    <property type="match status" value="1"/>
</dbReference>
<dbReference type="PROSITE" id="PS00058">
    <property type="entry name" value="DNA_MISMATCH_REPAIR_1"/>
    <property type="match status" value="1"/>
</dbReference>
<keyword evidence="3 4" id="KW-0234">DNA repair</keyword>
<dbReference type="Gene3D" id="3.30.565.10">
    <property type="entry name" value="Histidine kinase-like ATPase, C-terminal domain"/>
    <property type="match status" value="1"/>
</dbReference>
<name>A0A9X8ULN9_9FIRM</name>
<dbReference type="GO" id="GO:0140664">
    <property type="term" value="F:ATP-dependent DNA damage sensor activity"/>
    <property type="evidence" value="ECO:0007669"/>
    <property type="project" value="InterPro"/>
</dbReference>
<dbReference type="AlphaFoldDB" id="A0A9X8ULN9"/>
<dbReference type="InterPro" id="IPR002099">
    <property type="entry name" value="MutL/Mlh/PMS"/>
</dbReference>
<dbReference type="Pfam" id="PF08676">
    <property type="entry name" value="MutL_C"/>
    <property type="match status" value="1"/>
</dbReference>
<dbReference type="InterPro" id="IPR042120">
    <property type="entry name" value="MutL_C_dimsub"/>
</dbReference>
<dbReference type="SMART" id="SM01340">
    <property type="entry name" value="DNA_mis_repair"/>
    <property type="match status" value="1"/>
</dbReference>
<dbReference type="SUPFAM" id="SSF55874">
    <property type="entry name" value="ATPase domain of HSP90 chaperone/DNA topoisomerase II/histidine kinase"/>
    <property type="match status" value="1"/>
</dbReference>
<dbReference type="Pfam" id="PF13589">
    <property type="entry name" value="HATPase_c_3"/>
    <property type="match status" value="1"/>
</dbReference>
<feature type="domain" description="DNA mismatch repair protein S5" evidence="7">
    <location>
        <begin position="209"/>
        <end position="327"/>
    </location>
</feature>
<evidence type="ECO:0000256" key="2">
    <source>
        <dbReference type="ARBA" id="ARBA00022763"/>
    </source>
</evidence>
<dbReference type="GO" id="GO:0032300">
    <property type="term" value="C:mismatch repair complex"/>
    <property type="evidence" value="ECO:0007669"/>
    <property type="project" value="InterPro"/>
</dbReference>
<dbReference type="InterPro" id="IPR042121">
    <property type="entry name" value="MutL_C_regsub"/>
</dbReference>